<dbReference type="InterPro" id="IPR009057">
    <property type="entry name" value="Homeodomain-like_sf"/>
</dbReference>
<evidence type="ECO:0000313" key="6">
    <source>
        <dbReference type="EMBL" id="MBB6131742.1"/>
    </source>
</evidence>
<dbReference type="Gene3D" id="1.10.10.60">
    <property type="entry name" value="Homeodomain-like"/>
    <property type="match status" value="1"/>
</dbReference>
<dbReference type="RefSeq" id="WP_183590152.1">
    <property type="nucleotide sequence ID" value="NZ_JACHCA010000030.1"/>
</dbReference>
<dbReference type="InterPro" id="IPR036271">
    <property type="entry name" value="Tet_transcr_reg_TetR-rel_C_sf"/>
</dbReference>
<organism evidence="6 7">
    <name type="scientific">Mucilaginibacter lappiensis</name>
    <dbReference type="NCBI Taxonomy" id="354630"/>
    <lineage>
        <taxon>Bacteria</taxon>
        <taxon>Pseudomonadati</taxon>
        <taxon>Bacteroidota</taxon>
        <taxon>Sphingobacteriia</taxon>
        <taxon>Sphingobacteriales</taxon>
        <taxon>Sphingobacteriaceae</taxon>
        <taxon>Mucilaginibacter</taxon>
    </lineage>
</organism>
<dbReference type="PRINTS" id="PR00455">
    <property type="entry name" value="HTHTETR"/>
</dbReference>
<dbReference type="SUPFAM" id="SSF46689">
    <property type="entry name" value="Homeodomain-like"/>
    <property type="match status" value="1"/>
</dbReference>
<dbReference type="InterPro" id="IPR001647">
    <property type="entry name" value="HTH_TetR"/>
</dbReference>
<evidence type="ECO:0000256" key="4">
    <source>
        <dbReference type="PROSITE-ProRule" id="PRU00335"/>
    </source>
</evidence>
<proteinExistence type="predicted"/>
<dbReference type="AlphaFoldDB" id="A0A841JN94"/>
<dbReference type="Proteomes" id="UP000548326">
    <property type="component" value="Unassembled WGS sequence"/>
</dbReference>
<dbReference type="GO" id="GO:0000976">
    <property type="term" value="F:transcription cis-regulatory region binding"/>
    <property type="evidence" value="ECO:0007669"/>
    <property type="project" value="TreeGrafter"/>
</dbReference>
<evidence type="ECO:0000259" key="5">
    <source>
        <dbReference type="PROSITE" id="PS50977"/>
    </source>
</evidence>
<dbReference type="PROSITE" id="PS50977">
    <property type="entry name" value="HTH_TETR_2"/>
    <property type="match status" value="1"/>
</dbReference>
<feature type="domain" description="HTH tetR-type" evidence="5">
    <location>
        <begin position="10"/>
        <end position="70"/>
    </location>
</feature>
<dbReference type="Pfam" id="PF00440">
    <property type="entry name" value="TetR_N"/>
    <property type="match status" value="1"/>
</dbReference>
<evidence type="ECO:0000313" key="7">
    <source>
        <dbReference type="Proteomes" id="UP000548326"/>
    </source>
</evidence>
<name>A0A841JN94_9SPHI</name>
<dbReference type="PANTHER" id="PTHR30055">
    <property type="entry name" value="HTH-TYPE TRANSCRIPTIONAL REGULATOR RUTR"/>
    <property type="match status" value="1"/>
</dbReference>
<dbReference type="EMBL" id="JACHCA010000030">
    <property type="protein sequence ID" value="MBB6131742.1"/>
    <property type="molecule type" value="Genomic_DNA"/>
</dbReference>
<gene>
    <name evidence="6" type="ORF">HDF22_005895</name>
</gene>
<evidence type="ECO:0000256" key="2">
    <source>
        <dbReference type="ARBA" id="ARBA00023125"/>
    </source>
</evidence>
<keyword evidence="2 4" id="KW-0238">DNA-binding</keyword>
<feature type="DNA-binding region" description="H-T-H motif" evidence="4">
    <location>
        <begin position="33"/>
        <end position="52"/>
    </location>
</feature>
<reference evidence="6 7" key="1">
    <citation type="submission" date="2020-08" db="EMBL/GenBank/DDBJ databases">
        <title>Genomic Encyclopedia of Type Strains, Phase IV (KMG-V): Genome sequencing to study the core and pangenomes of soil and plant-associated prokaryotes.</title>
        <authorList>
            <person name="Whitman W."/>
        </authorList>
    </citation>
    <scope>NUCLEOTIDE SEQUENCE [LARGE SCALE GENOMIC DNA]</scope>
    <source>
        <strain evidence="6 7">MP601</strain>
    </source>
</reference>
<accession>A0A841JN94</accession>
<keyword evidence="3" id="KW-0804">Transcription</keyword>
<dbReference type="Gene3D" id="1.10.357.10">
    <property type="entry name" value="Tetracycline Repressor, domain 2"/>
    <property type="match status" value="1"/>
</dbReference>
<dbReference type="InterPro" id="IPR050109">
    <property type="entry name" value="HTH-type_TetR-like_transc_reg"/>
</dbReference>
<dbReference type="SUPFAM" id="SSF48498">
    <property type="entry name" value="Tetracyclin repressor-like, C-terminal domain"/>
    <property type="match status" value="1"/>
</dbReference>
<sequence length="205" mass="23215">MSASISAKEDFMQQQILAAAKRLFQVYGLAKVTMDDVAKAIGKGRSSLYYYYKSKDEIFDAVVHIEIREMLAAMTHATSQASGLEQKLRAFFLTKIEILREKGAFFKSLDVGMDANALSEFQKTKIALHYLIVRQESALMKQLLTDGVNKGELRKMPDQELDVFIMVLLSSLRGFKRELELENDPAKVEPAVDMFTRMALYGLKN</sequence>
<dbReference type="PANTHER" id="PTHR30055:SF234">
    <property type="entry name" value="HTH-TYPE TRANSCRIPTIONAL REGULATOR BETI"/>
    <property type="match status" value="1"/>
</dbReference>
<evidence type="ECO:0000256" key="1">
    <source>
        <dbReference type="ARBA" id="ARBA00023015"/>
    </source>
</evidence>
<dbReference type="GO" id="GO:0003700">
    <property type="term" value="F:DNA-binding transcription factor activity"/>
    <property type="evidence" value="ECO:0007669"/>
    <property type="project" value="TreeGrafter"/>
</dbReference>
<protein>
    <submittedName>
        <fullName evidence="6">AcrR family transcriptional regulator</fullName>
    </submittedName>
</protein>
<comment type="caution">
    <text evidence="6">The sequence shown here is derived from an EMBL/GenBank/DDBJ whole genome shotgun (WGS) entry which is preliminary data.</text>
</comment>
<evidence type="ECO:0000256" key="3">
    <source>
        <dbReference type="ARBA" id="ARBA00023163"/>
    </source>
</evidence>
<keyword evidence="1" id="KW-0805">Transcription regulation</keyword>